<dbReference type="InterPro" id="IPR036388">
    <property type="entry name" value="WH-like_DNA-bd_sf"/>
</dbReference>
<evidence type="ECO:0000256" key="6">
    <source>
        <dbReference type="RuleBase" id="RU000716"/>
    </source>
</evidence>
<feature type="domain" description="RNA polymerase sigma factor 70 region 4 type 2" evidence="8">
    <location>
        <begin position="107"/>
        <end position="158"/>
    </location>
</feature>
<dbReference type="CDD" id="cd06171">
    <property type="entry name" value="Sigma70_r4"/>
    <property type="match status" value="1"/>
</dbReference>
<evidence type="ECO:0000256" key="2">
    <source>
        <dbReference type="ARBA" id="ARBA00023015"/>
    </source>
</evidence>
<evidence type="ECO:0000256" key="4">
    <source>
        <dbReference type="ARBA" id="ARBA00023125"/>
    </source>
</evidence>
<reference evidence="9 12" key="2">
    <citation type="submission" date="2020-08" db="EMBL/GenBank/DDBJ databases">
        <title>Genomic Encyclopedia of Type Strains, Phase IV (KMG-V): Genome sequencing to study the core and pangenomes of soil and plant-associated prokaryotes.</title>
        <authorList>
            <person name="Whitman W."/>
        </authorList>
    </citation>
    <scope>NUCLEOTIDE SEQUENCE [LARGE SCALE GENOMIC DNA]</scope>
    <source>
        <strain evidence="9 12">SEMIA 4059</strain>
    </source>
</reference>
<gene>
    <name evidence="9" type="ORF">GGD45_005911</name>
    <name evidence="10" type="ORF">GXW80_26365</name>
</gene>
<dbReference type="Gene3D" id="1.10.1740.10">
    <property type="match status" value="1"/>
</dbReference>
<evidence type="ECO:0000259" key="8">
    <source>
        <dbReference type="Pfam" id="PF08281"/>
    </source>
</evidence>
<evidence type="ECO:0000313" key="11">
    <source>
        <dbReference type="Proteomes" id="UP000471190"/>
    </source>
</evidence>
<accession>A0A6P1CBI7</accession>
<evidence type="ECO:0000313" key="9">
    <source>
        <dbReference type="EMBL" id="MBB6495446.1"/>
    </source>
</evidence>
<dbReference type="Pfam" id="PF08281">
    <property type="entry name" value="Sigma70_r4_2"/>
    <property type="match status" value="1"/>
</dbReference>
<evidence type="ECO:0000256" key="5">
    <source>
        <dbReference type="ARBA" id="ARBA00023163"/>
    </source>
</evidence>
<proteinExistence type="inferred from homology"/>
<keyword evidence="4 6" id="KW-0238">DNA-binding</keyword>
<dbReference type="InterPro" id="IPR014284">
    <property type="entry name" value="RNA_pol_sigma-70_dom"/>
</dbReference>
<dbReference type="NCBIfam" id="TIGR02937">
    <property type="entry name" value="sigma70-ECF"/>
    <property type="match status" value="1"/>
</dbReference>
<protein>
    <recommendedName>
        <fullName evidence="6">RNA polymerase sigma factor</fullName>
    </recommendedName>
</protein>
<dbReference type="EMBL" id="JAADZA010000045">
    <property type="protein sequence ID" value="NEV14509.1"/>
    <property type="molecule type" value="Genomic_DNA"/>
</dbReference>
<name>A0A6P1CBI7_RHITR</name>
<dbReference type="GO" id="GO:0016987">
    <property type="term" value="F:sigma factor activity"/>
    <property type="evidence" value="ECO:0007669"/>
    <property type="project" value="UniProtKB-KW"/>
</dbReference>
<dbReference type="PROSITE" id="PS01063">
    <property type="entry name" value="SIGMA70_ECF"/>
    <property type="match status" value="1"/>
</dbReference>
<dbReference type="Proteomes" id="UP000526625">
    <property type="component" value="Unassembled WGS sequence"/>
</dbReference>
<keyword evidence="2 6" id="KW-0805">Transcription regulation</keyword>
<dbReference type="GO" id="GO:0006352">
    <property type="term" value="P:DNA-templated transcription initiation"/>
    <property type="evidence" value="ECO:0007669"/>
    <property type="project" value="InterPro"/>
</dbReference>
<evidence type="ECO:0000256" key="1">
    <source>
        <dbReference type="ARBA" id="ARBA00010641"/>
    </source>
</evidence>
<comment type="caution">
    <text evidence="10">The sequence shown here is derived from an EMBL/GenBank/DDBJ whole genome shotgun (WGS) entry which is preliminary data.</text>
</comment>
<dbReference type="InterPro" id="IPR013324">
    <property type="entry name" value="RNA_pol_sigma_r3/r4-like"/>
</dbReference>
<keyword evidence="5 6" id="KW-0804">Transcription</keyword>
<dbReference type="RefSeq" id="WP_015340467.1">
    <property type="nucleotide sequence ID" value="NZ_JAADZA010000045.1"/>
</dbReference>
<evidence type="ECO:0000259" key="7">
    <source>
        <dbReference type="Pfam" id="PF04542"/>
    </source>
</evidence>
<dbReference type="Pfam" id="PF04542">
    <property type="entry name" value="Sigma70_r2"/>
    <property type="match status" value="1"/>
</dbReference>
<dbReference type="EMBL" id="JACHBF010000030">
    <property type="protein sequence ID" value="MBB6495446.1"/>
    <property type="molecule type" value="Genomic_DNA"/>
</dbReference>
<comment type="similarity">
    <text evidence="1 6">Belongs to the sigma-70 factor family. ECF subfamily.</text>
</comment>
<dbReference type="PANTHER" id="PTHR43133:SF25">
    <property type="entry name" value="RNA POLYMERASE SIGMA FACTOR RFAY-RELATED"/>
    <property type="match status" value="1"/>
</dbReference>
<dbReference type="PANTHER" id="PTHR43133">
    <property type="entry name" value="RNA POLYMERASE ECF-TYPE SIGMA FACTO"/>
    <property type="match status" value="1"/>
</dbReference>
<reference evidence="10 11" key="1">
    <citation type="submission" date="2020-02" db="EMBL/GenBank/DDBJ databases">
        <title>Draft genome sequence of Rhizobium tropici.</title>
        <authorList>
            <person name="Khayi S."/>
            <person name="Jemo M."/>
        </authorList>
    </citation>
    <scope>NUCLEOTIDE SEQUENCE [LARGE SCALE GENOMIC DNA]</scope>
    <source>
        <strain evidence="10 11">A12</strain>
    </source>
</reference>
<evidence type="ECO:0000256" key="3">
    <source>
        <dbReference type="ARBA" id="ARBA00023082"/>
    </source>
</evidence>
<dbReference type="AlphaFoldDB" id="A0A6P1CBI7"/>
<evidence type="ECO:0000313" key="10">
    <source>
        <dbReference type="EMBL" id="NEV14509.1"/>
    </source>
</evidence>
<dbReference type="SUPFAM" id="SSF88946">
    <property type="entry name" value="Sigma2 domain of RNA polymerase sigma factors"/>
    <property type="match status" value="1"/>
</dbReference>
<dbReference type="SUPFAM" id="SSF88659">
    <property type="entry name" value="Sigma3 and sigma4 domains of RNA polymerase sigma factors"/>
    <property type="match status" value="1"/>
</dbReference>
<evidence type="ECO:0000313" key="12">
    <source>
        <dbReference type="Proteomes" id="UP000526625"/>
    </source>
</evidence>
<dbReference type="InterPro" id="IPR013249">
    <property type="entry name" value="RNA_pol_sigma70_r4_t2"/>
</dbReference>
<keyword evidence="12" id="KW-1185">Reference proteome</keyword>
<dbReference type="Gene3D" id="1.10.10.10">
    <property type="entry name" value="Winged helix-like DNA-binding domain superfamily/Winged helix DNA-binding domain"/>
    <property type="match status" value="1"/>
</dbReference>
<dbReference type="InterPro" id="IPR013325">
    <property type="entry name" value="RNA_pol_sigma_r2"/>
</dbReference>
<feature type="domain" description="RNA polymerase sigma-70 region 2" evidence="7">
    <location>
        <begin position="17"/>
        <end position="75"/>
    </location>
</feature>
<dbReference type="Proteomes" id="UP000471190">
    <property type="component" value="Unassembled WGS sequence"/>
</dbReference>
<dbReference type="InterPro" id="IPR039425">
    <property type="entry name" value="RNA_pol_sigma-70-like"/>
</dbReference>
<dbReference type="GO" id="GO:0003677">
    <property type="term" value="F:DNA binding"/>
    <property type="evidence" value="ECO:0007669"/>
    <property type="project" value="UniProtKB-KW"/>
</dbReference>
<organism evidence="10 11">
    <name type="scientific">Rhizobium tropici</name>
    <dbReference type="NCBI Taxonomy" id="398"/>
    <lineage>
        <taxon>Bacteria</taxon>
        <taxon>Pseudomonadati</taxon>
        <taxon>Pseudomonadota</taxon>
        <taxon>Alphaproteobacteria</taxon>
        <taxon>Hyphomicrobiales</taxon>
        <taxon>Rhizobiaceae</taxon>
        <taxon>Rhizobium/Agrobacterium group</taxon>
        <taxon>Rhizobium</taxon>
    </lineage>
</organism>
<dbReference type="InterPro" id="IPR007627">
    <property type="entry name" value="RNA_pol_sigma70_r2"/>
</dbReference>
<dbReference type="InterPro" id="IPR000838">
    <property type="entry name" value="RNA_pol_sigma70_ECF_CS"/>
</dbReference>
<sequence>MNRENRNTKLDAELIELVPALRNFARHFYASPNDIDDLVQETIVKALANLDKFEEGTRLKSWLFTIMRNAFCTRFGLAKREHVGLGEASEYRTSVPPHQEWSIRGHELETAIAKLPERYRAAIEAVFIQGVSYEEAAKQFGCPIGTIKSRVNRAREKIVNQLGD</sequence>
<keyword evidence="3 6" id="KW-0731">Sigma factor</keyword>